<gene>
    <name evidence="3" type="primary">LOC115622605</name>
</gene>
<dbReference type="GO" id="GO:0005634">
    <property type="term" value="C:nucleus"/>
    <property type="evidence" value="ECO:0007669"/>
    <property type="project" value="TreeGrafter"/>
</dbReference>
<reference evidence="3" key="1">
    <citation type="submission" date="2025-08" db="UniProtKB">
        <authorList>
            <consortium name="RefSeq"/>
        </authorList>
    </citation>
    <scope>IDENTIFICATION</scope>
    <source>
        <strain evidence="3">11010-0011.00</strain>
        <tissue evidence="3">Whole body</tissue>
    </source>
</reference>
<dbReference type="PROSITE" id="PS51029">
    <property type="entry name" value="MADF"/>
    <property type="match status" value="1"/>
</dbReference>
<name>A0A6J2TBH5_DROLE</name>
<sequence length="273" mass="31828">MRTSYKRNRPFDFKLIDLVEPNPVLYQRTGLSNYEAMKAKNLIWDKIAQLMGRNVEFCLKRWNNLRYQFKKELRRTEKLCPKLGVVRRSTWPYLERLRFLIDTEPKQKCRVPTNLGEQTEMEATPEATTSAPLEQGVWQTYDGCLVMQVTQTEQPDASTFIDGDDSFIIEEIIEGPGEQMIKEDATYANYREQQQTLQNQPTQIKPQRPASSAVSLEPFLDEIDENVSFLNVDSLLSQLKAVQRERAERRVFAFLLKCQLRSLLNEPIDDLVI</sequence>
<keyword evidence="2" id="KW-1185">Reference proteome</keyword>
<accession>A0A6J2TBH5</accession>
<dbReference type="Proteomes" id="UP000504634">
    <property type="component" value="Unplaced"/>
</dbReference>
<dbReference type="RefSeq" id="XP_030372463.1">
    <property type="nucleotide sequence ID" value="XM_030516603.1"/>
</dbReference>
<dbReference type="AlphaFoldDB" id="A0A6J2TBH5"/>
<evidence type="ECO:0000313" key="3">
    <source>
        <dbReference type="RefSeq" id="XP_030372463.1"/>
    </source>
</evidence>
<dbReference type="GO" id="GO:0005667">
    <property type="term" value="C:transcription regulator complex"/>
    <property type="evidence" value="ECO:0007669"/>
    <property type="project" value="TreeGrafter"/>
</dbReference>
<organism evidence="2 3">
    <name type="scientific">Drosophila lebanonensis</name>
    <name type="common">Fruit fly</name>
    <name type="synonym">Scaptodrosophila lebanonensis</name>
    <dbReference type="NCBI Taxonomy" id="7225"/>
    <lineage>
        <taxon>Eukaryota</taxon>
        <taxon>Metazoa</taxon>
        <taxon>Ecdysozoa</taxon>
        <taxon>Arthropoda</taxon>
        <taxon>Hexapoda</taxon>
        <taxon>Insecta</taxon>
        <taxon>Pterygota</taxon>
        <taxon>Neoptera</taxon>
        <taxon>Endopterygota</taxon>
        <taxon>Diptera</taxon>
        <taxon>Brachycera</taxon>
        <taxon>Muscomorpha</taxon>
        <taxon>Ephydroidea</taxon>
        <taxon>Drosophilidae</taxon>
        <taxon>Scaptodrosophila</taxon>
    </lineage>
</organism>
<dbReference type="Pfam" id="PF10545">
    <property type="entry name" value="MADF_DNA_bdg"/>
    <property type="match status" value="1"/>
</dbReference>
<evidence type="ECO:0000259" key="1">
    <source>
        <dbReference type="PROSITE" id="PS51029"/>
    </source>
</evidence>
<dbReference type="PANTHER" id="PTHR12243:SF69">
    <property type="entry name" value="SI:CH73-59F11.3"/>
    <property type="match status" value="1"/>
</dbReference>
<dbReference type="PANTHER" id="PTHR12243">
    <property type="entry name" value="MADF DOMAIN TRANSCRIPTION FACTOR"/>
    <property type="match status" value="1"/>
</dbReference>
<dbReference type="SMART" id="SM00595">
    <property type="entry name" value="MADF"/>
    <property type="match status" value="1"/>
</dbReference>
<protein>
    <submittedName>
        <fullName evidence="3">Uncharacterized protein LOC115622605</fullName>
    </submittedName>
</protein>
<feature type="domain" description="MADF" evidence="1">
    <location>
        <begin position="14"/>
        <end position="105"/>
    </location>
</feature>
<dbReference type="InterPro" id="IPR006578">
    <property type="entry name" value="MADF-dom"/>
</dbReference>
<dbReference type="GO" id="GO:0006357">
    <property type="term" value="P:regulation of transcription by RNA polymerase II"/>
    <property type="evidence" value="ECO:0007669"/>
    <property type="project" value="TreeGrafter"/>
</dbReference>
<proteinExistence type="predicted"/>
<dbReference type="InterPro" id="IPR039353">
    <property type="entry name" value="TF_Adf1"/>
</dbReference>
<dbReference type="GeneID" id="115622605"/>
<evidence type="ECO:0000313" key="2">
    <source>
        <dbReference type="Proteomes" id="UP000504634"/>
    </source>
</evidence>
<dbReference type="OrthoDB" id="5984255at2759"/>